<proteinExistence type="predicted"/>
<evidence type="ECO:0000313" key="2">
    <source>
        <dbReference type="EMBL" id="CAL6063532.1"/>
    </source>
</evidence>
<evidence type="ECO:0000313" key="1">
    <source>
        <dbReference type="EMBL" id="CAI9939606.1"/>
    </source>
</evidence>
<gene>
    <name evidence="1" type="ORF">HINF_LOCUS27251</name>
    <name evidence="2" type="ORF">HINF_LOCUS50919</name>
</gene>
<reference evidence="1" key="1">
    <citation type="submission" date="2023-06" db="EMBL/GenBank/DDBJ databases">
        <authorList>
            <person name="Kurt Z."/>
        </authorList>
    </citation>
    <scope>NUCLEOTIDE SEQUENCE</scope>
</reference>
<keyword evidence="3" id="KW-1185">Reference proteome</keyword>
<reference evidence="2 3" key="2">
    <citation type="submission" date="2024-07" db="EMBL/GenBank/DDBJ databases">
        <authorList>
            <person name="Akdeniz Z."/>
        </authorList>
    </citation>
    <scope>NUCLEOTIDE SEQUENCE [LARGE SCALE GENOMIC DNA]</scope>
</reference>
<evidence type="ECO:0000313" key="3">
    <source>
        <dbReference type="Proteomes" id="UP001642409"/>
    </source>
</evidence>
<dbReference type="AlphaFoldDB" id="A0AA86PJJ8"/>
<dbReference type="EMBL" id="CAXDID020000246">
    <property type="protein sequence ID" value="CAL6063532.1"/>
    <property type="molecule type" value="Genomic_DNA"/>
</dbReference>
<dbReference type="EMBL" id="CATOUU010000666">
    <property type="protein sequence ID" value="CAI9939606.1"/>
    <property type="molecule type" value="Genomic_DNA"/>
</dbReference>
<comment type="caution">
    <text evidence="1">The sequence shown here is derived from an EMBL/GenBank/DDBJ whole genome shotgun (WGS) entry which is preliminary data.</text>
</comment>
<accession>A0AA86PJJ8</accession>
<dbReference type="Proteomes" id="UP001642409">
    <property type="component" value="Unassembled WGS sequence"/>
</dbReference>
<sequence>MKQCIQMQILMRQKQNLKKLNIDANLVSDFTSIEKHQNISIIQKNCDSDFDISFDLSSQNIPSQKELNFAKNLRQIEGPNIQLKQIQNQHTSLKTTFNNFKQEINAAMSNARQSQMQFSANLVRLFQLNQFGFE</sequence>
<name>A0AA86PJJ8_9EUKA</name>
<protein>
    <submittedName>
        <fullName evidence="2">Hypothetical_protein</fullName>
    </submittedName>
</protein>
<organism evidence="1">
    <name type="scientific">Hexamita inflata</name>
    <dbReference type="NCBI Taxonomy" id="28002"/>
    <lineage>
        <taxon>Eukaryota</taxon>
        <taxon>Metamonada</taxon>
        <taxon>Diplomonadida</taxon>
        <taxon>Hexamitidae</taxon>
        <taxon>Hexamitinae</taxon>
        <taxon>Hexamita</taxon>
    </lineage>
</organism>